<comment type="subcellular location">
    <subcellularLocation>
        <location evidence="1">Membrane</location>
        <topology evidence="1">Multi-pass membrane protein</topology>
    </subcellularLocation>
</comment>
<evidence type="ECO:0000256" key="4">
    <source>
        <dbReference type="ARBA" id="ARBA00022989"/>
    </source>
</evidence>
<reference evidence="8 9" key="1">
    <citation type="submission" date="2017-09" db="EMBL/GenBank/DDBJ databases">
        <title>Depth-based differentiation of microbial function through sediment-hosted aquifers and enrichment of novel symbionts in the deep terrestrial subsurface.</title>
        <authorList>
            <person name="Probst A.J."/>
            <person name="Ladd B."/>
            <person name="Jarett J.K."/>
            <person name="Geller-Mcgrath D.E."/>
            <person name="Sieber C.M."/>
            <person name="Emerson J.B."/>
            <person name="Anantharaman K."/>
            <person name="Thomas B.C."/>
            <person name="Malmstrom R."/>
            <person name="Stieglmeier M."/>
            <person name="Klingl A."/>
            <person name="Woyke T."/>
            <person name="Ryan C.M."/>
            <person name="Banfield J.F."/>
        </authorList>
    </citation>
    <scope>NUCLEOTIDE SEQUENCE [LARGE SCALE GENOMIC DNA]</scope>
    <source>
        <strain evidence="8">CG11_big_fil_rev_8_21_14_0_20_42_13</strain>
    </source>
</reference>
<dbReference type="GO" id="GO:0015035">
    <property type="term" value="F:protein-disulfide reductase activity"/>
    <property type="evidence" value="ECO:0007669"/>
    <property type="project" value="TreeGrafter"/>
</dbReference>
<evidence type="ECO:0000256" key="5">
    <source>
        <dbReference type="ARBA" id="ARBA00023136"/>
    </source>
</evidence>
<dbReference type="InterPro" id="IPR003834">
    <property type="entry name" value="Cyt_c_assmbl_TM_dom"/>
</dbReference>
<feature type="domain" description="Cytochrome C biogenesis protein transmembrane" evidence="7">
    <location>
        <begin position="27"/>
        <end position="230"/>
    </location>
</feature>
<gene>
    <name evidence="8" type="ORF">COV72_01145</name>
</gene>
<dbReference type="PANTHER" id="PTHR32234">
    <property type="entry name" value="THIOL:DISULFIDE INTERCHANGE PROTEIN DSBD"/>
    <property type="match status" value="1"/>
</dbReference>
<evidence type="ECO:0000259" key="7">
    <source>
        <dbReference type="Pfam" id="PF02683"/>
    </source>
</evidence>
<feature type="transmembrane region" description="Helical" evidence="6">
    <location>
        <begin position="142"/>
        <end position="169"/>
    </location>
</feature>
<feature type="transmembrane region" description="Helical" evidence="6">
    <location>
        <begin position="216"/>
        <end position="233"/>
    </location>
</feature>
<feature type="transmembrane region" description="Helical" evidence="6">
    <location>
        <begin position="25"/>
        <end position="54"/>
    </location>
</feature>
<dbReference type="PANTHER" id="PTHR32234:SF0">
    <property type="entry name" value="THIOL:DISULFIDE INTERCHANGE PROTEIN DSBD"/>
    <property type="match status" value="1"/>
</dbReference>
<feature type="transmembrane region" description="Helical" evidence="6">
    <location>
        <begin position="175"/>
        <end position="204"/>
    </location>
</feature>
<evidence type="ECO:0000256" key="3">
    <source>
        <dbReference type="ARBA" id="ARBA00022748"/>
    </source>
</evidence>
<feature type="transmembrane region" description="Helical" evidence="6">
    <location>
        <begin position="102"/>
        <end position="130"/>
    </location>
</feature>
<accession>A0A2H0LZE2</accession>
<keyword evidence="4 6" id="KW-1133">Transmembrane helix</keyword>
<keyword evidence="3" id="KW-0201">Cytochrome c-type biogenesis</keyword>
<keyword evidence="2 6" id="KW-0812">Transmembrane</keyword>
<evidence type="ECO:0000313" key="9">
    <source>
        <dbReference type="Proteomes" id="UP000229641"/>
    </source>
</evidence>
<dbReference type="Pfam" id="PF02683">
    <property type="entry name" value="DsbD_TM"/>
    <property type="match status" value="1"/>
</dbReference>
<dbReference type="AlphaFoldDB" id="A0A2H0LZE2"/>
<comment type="caution">
    <text evidence="8">The sequence shown here is derived from an EMBL/GenBank/DDBJ whole genome shotgun (WGS) entry which is preliminary data.</text>
</comment>
<dbReference type="GO" id="GO:0045454">
    <property type="term" value="P:cell redox homeostasis"/>
    <property type="evidence" value="ECO:0007669"/>
    <property type="project" value="TreeGrafter"/>
</dbReference>
<feature type="transmembrane region" description="Helical" evidence="6">
    <location>
        <begin position="66"/>
        <end position="90"/>
    </location>
</feature>
<dbReference type="Proteomes" id="UP000229641">
    <property type="component" value="Unassembled WGS sequence"/>
</dbReference>
<dbReference type="GO" id="GO:0016020">
    <property type="term" value="C:membrane"/>
    <property type="evidence" value="ECO:0007669"/>
    <property type="project" value="UniProtKB-SubCell"/>
</dbReference>
<evidence type="ECO:0000313" key="8">
    <source>
        <dbReference type="EMBL" id="PIQ89799.1"/>
    </source>
</evidence>
<evidence type="ECO:0000256" key="1">
    <source>
        <dbReference type="ARBA" id="ARBA00004141"/>
    </source>
</evidence>
<organism evidence="8 9">
    <name type="scientific">Candidatus Ghiorseimicrobium undicola</name>
    <dbReference type="NCBI Taxonomy" id="1974746"/>
    <lineage>
        <taxon>Bacteria</taxon>
        <taxon>Pseudomonadati</taxon>
        <taxon>Candidatus Omnitrophota</taxon>
        <taxon>Candidatus Ghiorseimicrobium</taxon>
    </lineage>
</organism>
<dbReference type="EMBL" id="PCWA01000015">
    <property type="protein sequence ID" value="PIQ89799.1"/>
    <property type="molecule type" value="Genomic_DNA"/>
</dbReference>
<name>A0A2H0LZE2_9BACT</name>
<sequence>MENIFSYLDNISVNLAKTLDLNSGIAFILVFAAGVIVSFTPCIYPLIPVTVGFIGARNSGSKLKGFLLSLAYVVGMAITYSLLGAISALGGKTFGSFTNKPIIHFFVGNIFLLMGISMLGVFNISLPFIFCRSQIKGNGVWYALLLGVLSCFVISPCTAPVLGAILVFVGTKQNILYGISLLFTFACGTGFVLVLAGTFTALLGSLPKSGRWMERVKKFCGFILILAAEYFFIKMGGL</sequence>
<keyword evidence="5 6" id="KW-0472">Membrane</keyword>
<protein>
    <recommendedName>
        <fullName evidence="7">Cytochrome C biogenesis protein transmembrane domain-containing protein</fullName>
    </recommendedName>
</protein>
<evidence type="ECO:0000256" key="2">
    <source>
        <dbReference type="ARBA" id="ARBA00022692"/>
    </source>
</evidence>
<dbReference type="GO" id="GO:0017004">
    <property type="term" value="P:cytochrome complex assembly"/>
    <property type="evidence" value="ECO:0007669"/>
    <property type="project" value="UniProtKB-KW"/>
</dbReference>
<evidence type="ECO:0000256" key="6">
    <source>
        <dbReference type="SAM" id="Phobius"/>
    </source>
</evidence>
<proteinExistence type="predicted"/>